<accession>A0AAN6NBH6</accession>
<evidence type="ECO:0000313" key="2">
    <source>
        <dbReference type="EMBL" id="KAK3940737.1"/>
    </source>
</evidence>
<feature type="compositionally biased region" description="Basic and acidic residues" evidence="1">
    <location>
        <begin position="1"/>
        <end position="11"/>
    </location>
</feature>
<evidence type="ECO:0000313" key="3">
    <source>
        <dbReference type="Proteomes" id="UP001303473"/>
    </source>
</evidence>
<feature type="region of interest" description="Disordered" evidence="1">
    <location>
        <begin position="1"/>
        <end position="186"/>
    </location>
</feature>
<protein>
    <submittedName>
        <fullName evidence="2">Uncharacterized protein</fullName>
    </submittedName>
</protein>
<feature type="compositionally biased region" description="Acidic residues" evidence="1">
    <location>
        <begin position="154"/>
        <end position="163"/>
    </location>
</feature>
<organism evidence="2 3">
    <name type="scientific">Diplogelasinospora grovesii</name>
    <dbReference type="NCBI Taxonomy" id="303347"/>
    <lineage>
        <taxon>Eukaryota</taxon>
        <taxon>Fungi</taxon>
        <taxon>Dikarya</taxon>
        <taxon>Ascomycota</taxon>
        <taxon>Pezizomycotina</taxon>
        <taxon>Sordariomycetes</taxon>
        <taxon>Sordariomycetidae</taxon>
        <taxon>Sordariales</taxon>
        <taxon>Diplogelasinosporaceae</taxon>
        <taxon>Diplogelasinospora</taxon>
    </lineage>
</organism>
<reference evidence="3" key="1">
    <citation type="journal article" date="2023" name="Mol. Phylogenet. Evol.">
        <title>Genome-scale phylogeny and comparative genomics of the fungal order Sordariales.</title>
        <authorList>
            <person name="Hensen N."/>
            <person name="Bonometti L."/>
            <person name="Westerberg I."/>
            <person name="Brannstrom I.O."/>
            <person name="Guillou S."/>
            <person name="Cros-Aarteil S."/>
            <person name="Calhoun S."/>
            <person name="Haridas S."/>
            <person name="Kuo A."/>
            <person name="Mondo S."/>
            <person name="Pangilinan J."/>
            <person name="Riley R."/>
            <person name="LaButti K."/>
            <person name="Andreopoulos B."/>
            <person name="Lipzen A."/>
            <person name="Chen C."/>
            <person name="Yan M."/>
            <person name="Daum C."/>
            <person name="Ng V."/>
            <person name="Clum A."/>
            <person name="Steindorff A."/>
            <person name="Ohm R.A."/>
            <person name="Martin F."/>
            <person name="Silar P."/>
            <person name="Natvig D.O."/>
            <person name="Lalanne C."/>
            <person name="Gautier V."/>
            <person name="Ament-Velasquez S.L."/>
            <person name="Kruys A."/>
            <person name="Hutchinson M.I."/>
            <person name="Powell A.J."/>
            <person name="Barry K."/>
            <person name="Miller A.N."/>
            <person name="Grigoriev I.V."/>
            <person name="Debuchy R."/>
            <person name="Gladieux P."/>
            <person name="Hiltunen Thoren M."/>
            <person name="Johannesson H."/>
        </authorList>
    </citation>
    <scope>NUCLEOTIDE SEQUENCE [LARGE SCALE GENOMIC DNA]</scope>
    <source>
        <strain evidence="3">CBS 340.73</strain>
    </source>
</reference>
<evidence type="ECO:0000256" key="1">
    <source>
        <dbReference type="SAM" id="MobiDB-lite"/>
    </source>
</evidence>
<dbReference type="EMBL" id="MU853792">
    <property type="protein sequence ID" value="KAK3940737.1"/>
    <property type="molecule type" value="Genomic_DNA"/>
</dbReference>
<feature type="compositionally biased region" description="Basic and acidic residues" evidence="1">
    <location>
        <begin position="136"/>
        <end position="153"/>
    </location>
</feature>
<dbReference type="Proteomes" id="UP001303473">
    <property type="component" value="Unassembled WGS sequence"/>
</dbReference>
<sequence>MEGEEEKEKQKRAATKSEWSAQLEKTIRSDDRAVTSAIADSTSSSENEGDIQGPKEPVHHRERTTSVLPDLQPTGAAGVAGTDSEDRGAGTEKDGSKGDRRDDDDMQGPGQKQKQTQRESQGREEMRKRTKKKKGHDVGRMMGDETQTGRELDGSEEDEEDEDERKGEEGEEGPLASEGVDVIHFN</sequence>
<gene>
    <name evidence="2" type="ORF">QBC46DRAFT_353871</name>
</gene>
<comment type="caution">
    <text evidence="2">The sequence shown here is derived from an EMBL/GenBank/DDBJ whole genome shotgun (WGS) entry which is preliminary data.</text>
</comment>
<feature type="compositionally biased region" description="Basic and acidic residues" evidence="1">
    <location>
        <begin position="84"/>
        <end position="103"/>
    </location>
</feature>
<keyword evidence="3" id="KW-1185">Reference proteome</keyword>
<feature type="compositionally biased region" description="Basic and acidic residues" evidence="1">
    <location>
        <begin position="116"/>
        <end position="127"/>
    </location>
</feature>
<proteinExistence type="predicted"/>
<name>A0AAN6NBH6_9PEZI</name>
<dbReference type="AlphaFoldDB" id="A0AAN6NBH6"/>